<dbReference type="EMBL" id="QRYW01000044">
    <property type="protein sequence ID" value="RGV19947.1"/>
    <property type="molecule type" value="Genomic_DNA"/>
</dbReference>
<gene>
    <name evidence="4" type="ORF">DWW24_17255</name>
    <name evidence="3" type="ORF">DWW57_17255</name>
    <name evidence="5" type="ORF">DXA53_11260</name>
    <name evidence="1" type="ORF">L0P03_13440</name>
    <name evidence="2" type="ORF">PN645_15360</name>
</gene>
<comment type="caution">
    <text evidence="5">The sequence shown here is derived from an EMBL/GenBank/DDBJ whole genome shotgun (WGS) entry which is preliminary data.</text>
</comment>
<keyword evidence="5" id="KW-0808">Transferase</keyword>
<organism evidence="5 8">
    <name type="scientific">Odoribacter splanchnicus</name>
    <dbReference type="NCBI Taxonomy" id="28118"/>
    <lineage>
        <taxon>Bacteria</taxon>
        <taxon>Pseudomonadati</taxon>
        <taxon>Bacteroidota</taxon>
        <taxon>Bacteroidia</taxon>
        <taxon>Bacteroidales</taxon>
        <taxon>Odoribacteraceae</taxon>
        <taxon>Odoribacter</taxon>
    </lineage>
</organism>
<evidence type="ECO:0000313" key="6">
    <source>
        <dbReference type="Proteomes" id="UP000283426"/>
    </source>
</evidence>
<dbReference type="Proteomes" id="UP000283426">
    <property type="component" value="Unassembled WGS sequence"/>
</dbReference>
<sequence length="219" mass="24610">MVSISHVVEDIVKHRPYLSESLAAGIINVSSLARQLQPDVERALQKGVNTGAIVMALNRLAPYLQVREQVQLNKLLSNMGDIILRSSLCDYTFKNSPTLLDCHIEVLKNLVKNDEIFYTMVQGVFETNLVISDTMEELIADYFKDELCLFKKNGLSSVTLKLPKGNSMQAGFYYTIMKELSWEGINLTEVISSTNEFTVVVDNALIDKTFVVLKNIGKR</sequence>
<accession>A0A1Y3XU66</accession>
<reference evidence="2" key="3">
    <citation type="submission" date="2023-01" db="EMBL/GenBank/DDBJ databases">
        <title>Human gut microbiome strain richness.</title>
        <authorList>
            <person name="Chen-Liaw A."/>
        </authorList>
    </citation>
    <scope>NUCLEOTIDE SEQUENCE</scope>
    <source>
        <strain evidence="2">RTP21484st1_B7_RTP21484_190118</strain>
    </source>
</reference>
<evidence type="ECO:0000313" key="7">
    <source>
        <dbReference type="Proteomes" id="UP000284243"/>
    </source>
</evidence>
<reference evidence="6 7" key="1">
    <citation type="submission" date="2018-08" db="EMBL/GenBank/DDBJ databases">
        <title>A genome reference for cultivated species of the human gut microbiota.</title>
        <authorList>
            <person name="Zou Y."/>
            <person name="Xue W."/>
            <person name="Luo G."/>
        </authorList>
    </citation>
    <scope>NUCLEOTIDE SEQUENCE [LARGE SCALE GENOMIC DNA]</scope>
    <source>
        <strain evidence="4 6">AF14-6AC</strain>
        <strain evidence="3 7">AF16-14</strain>
        <strain evidence="5 8">OF03-11</strain>
    </source>
</reference>
<evidence type="ECO:0000313" key="4">
    <source>
        <dbReference type="EMBL" id="RGV19947.1"/>
    </source>
</evidence>
<proteinExistence type="predicted"/>
<dbReference type="EMBL" id="JAKNDN010000026">
    <property type="protein sequence ID" value="MCG4960844.1"/>
    <property type="molecule type" value="Genomic_DNA"/>
</dbReference>
<evidence type="ECO:0000313" key="2">
    <source>
        <dbReference type="EMBL" id="MDB9224367.1"/>
    </source>
</evidence>
<dbReference type="Proteomes" id="UP000284434">
    <property type="component" value="Unassembled WGS sequence"/>
</dbReference>
<evidence type="ECO:0000313" key="5">
    <source>
        <dbReference type="EMBL" id="RGY05868.1"/>
    </source>
</evidence>
<evidence type="ECO:0000313" key="3">
    <source>
        <dbReference type="EMBL" id="RGU54134.1"/>
    </source>
</evidence>
<dbReference type="EMBL" id="QRYC01000037">
    <property type="protein sequence ID" value="RGU54134.1"/>
    <property type="molecule type" value="Genomic_DNA"/>
</dbReference>
<evidence type="ECO:0000313" key="1">
    <source>
        <dbReference type="EMBL" id="MCG4960844.1"/>
    </source>
</evidence>
<dbReference type="OMA" id="ITQVISC"/>
<dbReference type="GO" id="GO:0016301">
    <property type="term" value="F:kinase activity"/>
    <property type="evidence" value="ECO:0007669"/>
    <property type="project" value="UniProtKB-KW"/>
</dbReference>
<keyword evidence="5" id="KW-0418">Kinase</keyword>
<name>A0A1Y3XU66_9BACT</name>
<dbReference type="Proteomes" id="UP000284243">
    <property type="component" value="Unassembled WGS sequence"/>
</dbReference>
<dbReference type="RefSeq" id="WP_013613531.1">
    <property type="nucleotide sequence ID" value="NZ_BAABYK010000001.1"/>
</dbReference>
<protein>
    <submittedName>
        <fullName evidence="5">Aspartate kinase</fullName>
    </submittedName>
</protein>
<evidence type="ECO:0000313" key="8">
    <source>
        <dbReference type="Proteomes" id="UP000284434"/>
    </source>
</evidence>
<dbReference type="GeneID" id="61276613"/>
<dbReference type="EMBL" id="QSCO01000015">
    <property type="protein sequence ID" value="RGY05868.1"/>
    <property type="molecule type" value="Genomic_DNA"/>
</dbReference>
<dbReference type="Proteomes" id="UP001212263">
    <property type="component" value="Unassembled WGS sequence"/>
</dbReference>
<reference evidence="1" key="2">
    <citation type="submission" date="2022-01" db="EMBL/GenBank/DDBJ databases">
        <title>Collection of gut derived symbiotic bacterial strains cultured from healthy donors.</title>
        <authorList>
            <person name="Lin H."/>
            <person name="Kohout C."/>
            <person name="Waligurski E."/>
            <person name="Pamer E.G."/>
        </authorList>
    </citation>
    <scope>NUCLEOTIDE SEQUENCE</scope>
    <source>
        <strain evidence="1">DFI.1.149</strain>
    </source>
</reference>
<dbReference type="Proteomes" id="UP001199750">
    <property type="component" value="Unassembled WGS sequence"/>
</dbReference>
<dbReference type="EMBL" id="JAQMRD010000023">
    <property type="protein sequence ID" value="MDB9224367.1"/>
    <property type="molecule type" value="Genomic_DNA"/>
</dbReference>
<dbReference type="AlphaFoldDB" id="A0A1Y3XU66"/>